<evidence type="ECO:0000256" key="5">
    <source>
        <dbReference type="ARBA" id="ARBA00022840"/>
    </source>
</evidence>
<evidence type="ECO:0000259" key="14">
    <source>
        <dbReference type="PROSITE" id="PS51217"/>
    </source>
</evidence>
<dbReference type="Pfam" id="PF00580">
    <property type="entry name" value="UvrD-helicase"/>
    <property type="match status" value="1"/>
</dbReference>
<evidence type="ECO:0000256" key="10">
    <source>
        <dbReference type="ARBA" id="ARBA00034923"/>
    </source>
</evidence>
<feature type="binding site" evidence="12">
    <location>
        <begin position="21"/>
        <end position="28"/>
    </location>
    <ligand>
        <name>ATP</name>
        <dbReference type="ChEBI" id="CHEBI:30616"/>
    </ligand>
</feature>
<protein>
    <recommendedName>
        <fullName evidence="9">DNA 3'-5' helicase</fullName>
        <ecNumber evidence="9">5.6.2.4</ecNumber>
    </recommendedName>
    <alternativeName>
        <fullName evidence="10">DNA 3'-5' helicase II</fullName>
    </alternativeName>
</protein>
<evidence type="ECO:0000259" key="13">
    <source>
        <dbReference type="PROSITE" id="PS51198"/>
    </source>
</evidence>
<dbReference type="InterPro" id="IPR013986">
    <property type="entry name" value="DExx_box_DNA_helicase_dom_sf"/>
</dbReference>
<dbReference type="RefSeq" id="WP_255044361.1">
    <property type="nucleotide sequence ID" value="NZ_JANEYT010000063.1"/>
</dbReference>
<comment type="similarity">
    <text evidence="1">Belongs to the helicase family. UvrD subfamily.</text>
</comment>
<keyword evidence="2 12" id="KW-0547">Nucleotide-binding</keyword>
<dbReference type="GO" id="GO:0004386">
    <property type="term" value="F:helicase activity"/>
    <property type="evidence" value="ECO:0007669"/>
    <property type="project" value="UniProtKB-KW"/>
</dbReference>
<accession>A0ABT1N6B6</accession>
<dbReference type="PROSITE" id="PS51198">
    <property type="entry name" value="UVRD_HELICASE_ATP_BIND"/>
    <property type="match status" value="1"/>
</dbReference>
<dbReference type="InterPro" id="IPR027417">
    <property type="entry name" value="P-loop_NTPase"/>
</dbReference>
<gene>
    <name evidence="15" type="ORF">NHN17_19740</name>
</gene>
<dbReference type="EMBL" id="JANEYT010000063">
    <property type="protein sequence ID" value="MCQ1060280.1"/>
    <property type="molecule type" value="Genomic_DNA"/>
</dbReference>
<dbReference type="InterPro" id="IPR000212">
    <property type="entry name" value="DNA_helicase_UvrD/REP"/>
</dbReference>
<evidence type="ECO:0000256" key="7">
    <source>
        <dbReference type="ARBA" id="ARBA00023235"/>
    </source>
</evidence>
<dbReference type="Proteomes" id="UP001524460">
    <property type="component" value="Unassembled WGS sequence"/>
</dbReference>
<comment type="caution">
    <text evidence="15">The sequence shown here is derived from an EMBL/GenBank/DDBJ whole genome shotgun (WGS) entry which is preliminary data.</text>
</comment>
<comment type="catalytic activity">
    <reaction evidence="11">
        <text>ATP + H2O = ADP + phosphate + H(+)</text>
        <dbReference type="Rhea" id="RHEA:13065"/>
        <dbReference type="ChEBI" id="CHEBI:15377"/>
        <dbReference type="ChEBI" id="CHEBI:15378"/>
        <dbReference type="ChEBI" id="CHEBI:30616"/>
        <dbReference type="ChEBI" id="CHEBI:43474"/>
        <dbReference type="ChEBI" id="CHEBI:456216"/>
        <dbReference type="EC" id="5.6.2.4"/>
    </reaction>
</comment>
<evidence type="ECO:0000256" key="9">
    <source>
        <dbReference type="ARBA" id="ARBA00034808"/>
    </source>
</evidence>
<evidence type="ECO:0000256" key="12">
    <source>
        <dbReference type="PROSITE-ProRule" id="PRU00560"/>
    </source>
</evidence>
<evidence type="ECO:0000313" key="15">
    <source>
        <dbReference type="EMBL" id="MCQ1060280.1"/>
    </source>
</evidence>
<feature type="domain" description="UvrD-like helicase ATP-binding" evidence="13">
    <location>
        <begin position="1"/>
        <end position="260"/>
    </location>
</feature>
<dbReference type="PROSITE" id="PS51217">
    <property type="entry name" value="UVRD_HELICASE_CTER"/>
    <property type="match status" value="1"/>
</dbReference>
<comment type="catalytic activity">
    <reaction evidence="8">
        <text>Couples ATP hydrolysis with the unwinding of duplex DNA by translocating in the 3'-5' direction.</text>
        <dbReference type="EC" id="5.6.2.4"/>
    </reaction>
</comment>
<evidence type="ECO:0000256" key="11">
    <source>
        <dbReference type="ARBA" id="ARBA00048988"/>
    </source>
</evidence>
<dbReference type="Pfam" id="PF13361">
    <property type="entry name" value="UvrD_C"/>
    <property type="match status" value="2"/>
</dbReference>
<evidence type="ECO:0000256" key="4">
    <source>
        <dbReference type="ARBA" id="ARBA00022806"/>
    </source>
</evidence>
<sequence>MKLTDEQRPIAEEDHHSIAIALPGSGKTFTIVAYISTVIQKQPDAKVLAISFTRKAASELRERIEQVVPRNSHVDVMTFDGLFRNQLMKMNGRKSLNMVNDGARDNLIMQAMRELEYKGGFDDAMAKVDHFASKHAIKQSEVQRNKPGYDLFCKYEELRRSRKVWDFAAIARTVVKAQETGAVPLLDYDRIIIDEYQDASDLQYFWIKPYAASHTIVMTCGDDDQAIYGWRGAKAYQNFMSFKEDFAPHTHVLNTCFRCKPAILNVARILIEHNDDRVAKNMRSVHAEGGMVQLHGAITPDDEATMIVNHVSKDPENWAILARRNIDLQTVQATLEAYGIDFITKDPKSIFDSPAADILMKLARTILKGSRYDIPDILAFIGLTEAEISHERSAGGLKSNVKLSNYSPPGGVADTVAEHLFVAVRDLAVNPNDQDVFTILAKLLHSNRKLSKKETTGIEILLGIMQRLDIGQPSDSLKWFVKKVNNRSETSDEGESKEGVELLTLHSSKGLQWRKVWILGLNDGVCPSDKSTDTAEEARLLYVGMTRAMDQLHMSYVHQKSDKVQAISPFLVQAMPEQVTISREKLDKVLNSDN</sequence>
<reference evidence="15 16" key="1">
    <citation type="submission" date="2022-07" db="EMBL/GenBank/DDBJ databases">
        <title>Photobacterium pectinilyticum sp. nov., a marine bacterium isolated from surface seawater of Qingdao offshore.</title>
        <authorList>
            <person name="Wang X."/>
        </authorList>
    </citation>
    <scope>NUCLEOTIDE SEQUENCE [LARGE SCALE GENOMIC DNA]</scope>
    <source>
        <strain evidence="15 16">ZSDE20</strain>
    </source>
</reference>
<dbReference type="InterPro" id="IPR014017">
    <property type="entry name" value="DNA_helicase_UvrD-like_C"/>
</dbReference>
<keyword evidence="16" id="KW-1185">Reference proteome</keyword>
<evidence type="ECO:0000256" key="8">
    <source>
        <dbReference type="ARBA" id="ARBA00034617"/>
    </source>
</evidence>
<keyword evidence="7" id="KW-0413">Isomerase</keyword>
<evidence type="ECO:0000256" key="2">
    <source>
        <dbReference type="ARBA" id="ARBA00022741"/>
    </source>
</evidence>
<dbReference type="EC" id="5.6.2.4" evidence="9"/>
<dbReference type="SUPFAM" id="SSF52540">
    <property type="entry name" value="P-loop containing nucleoside triphosphate hydrolases"/>
    <property type="match status" value="1"/>
</dbReference>
<keyword evidence="3 12" id="KW-0378">Hydrolase</keyword>
<dbReference type="Gene3D" id="1.10.10.160">
    <property type="match status" value="1"/>
</dbReference>
<dbReference type="PANTHER" id="PTHR11070">
    <property type="entry name" value="UVRD / RECB / PCRA DNA HELICASE FAMILY MEMBER"/>
    <property type="match status" value="1"/>
</dbReference>
<dbReference type="Gene3D" id="3.40.50.300">
    <property type="entry name" value="P-loop containing nucleotide triphosphate hydrolases"/>
    <property type="match status" value="2"/>
</dbReference>
<keyword evidence="4 12" id="KW-0347">Helicase</keyword>
<evidence type="ECO:0000256" key="1">
    <source>
        <dbReference type="ARBA" id="ARBA00009922"/>
    </source>
</evidence>
<keyword evidence="5 12" id="KW-0067">ATP-binding</keyword>
<dbReference type="Gene3D" id="1.10.486.10">
    <property type="entry name" value="PCRA, domain 4"/>
    <property type="match status" value="1"/>
</dbReference>
<dbReference type="CDD" id="cd17932">
    <property type="entry name" value="DEXQc_UvrD"/>
    <property type="match status" value="1"/>
</dbReference>
<dbReference type="PANTHER" id="PTHR11070:SF2">
    <property type="entry name" value="ATP-DEPENDENT DNA HELICASE SRS2"/>
    <property type="match status" value="1"/>
</dbReference>
<keyword evidence="6" id="KW-0238">DNA-binding</keyword>
<organism evidence="15 16">
    <name type="scientific">Photobacterium pectinilyticum</name>
    <dbReference type="NCBI Taxonomy" id="2906793"/>
    <lineage>
        <taxon>Bacteria</taxon>
        <taxon>Pseudomonadati</taxon>
        <taxon>Pseudomonadota</taxon>
        <taxon>Gammaproteobacteria</taxon>
        <taxon>Vibrionales</taxon>
        <taxon>Vibrionaceae</taxon>
        <taxon>Photobacterium</taxon>
    </lineage>
</organism>
<name>A0ABT1N6B6_9GAMM</name>
<feature type="domain" description="UvrD-like helicase C-terminal" evidence="14">
    <location>
        <begin position="261"/>
        <end position="510"/>
    </location>
</feature>
<evidence type="ECO:0000256" key="6">
    <source>
        <dbReference type="ARBA" id="ARBA00023125"/>
    </source>
</evidence>
<evidence type="ECO:0000256" key="3">
    <source>
        <dbReference type="ARBA" id="ARBA00022801"/>
    </source>
</evidence>
<evidence type="ECO:0000313" key="16">
    <source>
        <dbReference type="Proteomes" id="UP001524460"/>
    </source>
</evidence>
<proteinExistence type="inferred from homology"/>
<dbReference type="InterPro" id="IPR014016">
    <property type="entry name" value="UvrD-like_ATP-bd"/>
</dbReference>